<dbReference type="Pfam" id="PF00072">
    <property type="entry name" value="Response_reg"/>
    <property type="match status" value="1"/>
</dbReference>
<sequence length="127" mass="13842">MVVDDERAWRVILETDLQMLGYRVALAEDAVGALESAEREPPDVAIIDLMLPEPMDGRALFAELQARGIVVPVVFYTAYPVFGAHADEPDILGYMSKAVDRADLYSLLPEAIRRKRAAGGTDPPAAS</sequence>
<dbReference type="Gene3D" id="3.40.50.2300">
    <property type="match status" value="1"/>
</dbReference>
<organism evidence="4 5">
    <name type="scientific">Candidatus Nephthysia bennettiae</name>
    <dbReference type="NCBI Taxonomy" id="3127016"/>
    <lineage>
        <taxon>Bacteria</taxon>
        <taxon>Bacillati</taxon>
        <taxon>Candidatus Dormiibacterota</taxon>
        <taxon>Candidatus Dormibacteria</taxon>
        <taxon>Candidatus Dormibacterales</taxon>
        <taxon>Candidatus Dormibacteraceae</taxon>
        <taxon>Candidatus Nephthysia</taxon>
    </lineage>
</organism>
<dbReference type="RefSeq" id="WP_338204604.1">
    <property type="nucleotide sequence ID" value="NZ_JAEKNR010000217.1"/>
</dbReference>
<dbReference type="InterPro" id="IPR011006">
    <property type="entry name" value="CheY-like_superfamily"/>
</dbReference>
<dbReference type="PANTHER" id="PTHR44591:SF3">
    <property type="entry name" value="RESPONSE REGULATORY DOMAIN-CONTAINING PROTEIN"/>
    <property type="match status" value="1"/>
</dbReference>
<name>A0A934K309_9BACT</name>
<dbReference type="AlphaFoldDB" id="A0A934K309"/>
<dbReference type="PANTHER" id="PTHR44591">
    <property type="entry name" value="STRESS RESPONSE REGULATOR PROTEIN 1"/>
    <property type="match status" value="1"/>
</dbReference>
<feature type="domain" description="Response regulatory" evidence="3">
    <location>
        <begin position="1"/>
        <end position="112"/>
    </location>
</feature>
<keyword evidence="1 2" id="KW-0597">Phosphoprotein</keyword>
<comment type="caution">
    <text evidence="4">The sequence shown here is derived from an EMBL/GenBank/DDBJ whole genome shotgun (WGS) entry which is preliminary data.</text>
</comment>
<dbReference type="EMBL" id="JAEKNR010000217">
    <property type="protein sequence ID" value="MBJ7600671.1"/>
    <property type="molecule type" value="Genomic_DNA"/>
</dbReference>
<keyword evidence="5" id="KW-1185">Reference proteome</keyword>
<evidence type="ECO:0000256" key="1">
    <source>
        <dbReference type="ARBA" id="ARBA00022553"/>
    </source>
</evidence>
<evidence type="ECO:0000313" key="5">
    <source>
        <dbReference type="Proteomes" id="UP000612893"/>
    </source>
</evidence>
<evidence type="ECO:0000256" key="2">
    <source>
        <dbReference type="PROSITE-ProRule" id="PRU00169"/>
    </source>
</evidence>
<dbReference type="GO" id="GO:0000160">
    <property type="term" value="P:phosphorelay signal transduction system"/>
    <property type="evidence" value="ECO:0007669"/>
    <property type="project" value="InterPro"/>
</dbReference>
<evidence type="ECO:0000313" key="4">
    <source>
        <dbReference type="EMBL" id="MBJ7600671.1"/>
    </source>
</evidence>
<dbReference type="SUPFAM" id="SSF52172">
    <property type="entry name" value="CheY-like"/>
    <property type="match status" value="1"/>
</dbReference>
<dbReference type="InterPro" id="IPR001789">
    <property type="entry name" value="Sig_transdc_resp-reg_receiver"/>
</dbReference>
<dbReference type="PROSITE" id="PS50110">
    <property type="entry name" value="RESPONSE_REGULATORY"/>
    <property type="match status" value="1"/>
</dbReference>
<dbReference type="InterPro" id="IPR050595">
    <property type="entry name" value="Bact_response_regulator"/>
</dbReference>
<feature type="modified residue" description="4-aspartylphosphate" evidence="2">
    <location>
        <position position="48"/>
    </location>
</feature>
<reference evidence="4" key="1">
    <citation type="submission" date="2020-10" db="EMBL/GenBank/DDBJ databases">
        <title>Ca. Dormibacterota MAGs.</title>
        <authorList>
            <person name="Montgomery K."/>
        </authorList>
    </citation>
    <scope>NUCLEOTIDE SEQUENCE [LARGE SCALE GENOMIC DNA]</scope>
    <source>
        <strain evidence="4">SC8812_S17_10</strain>
    </source>
</reference>
<accession>A0A934K309</accession>
<proteinExistence type="predicted"/>
<dbReference type="SMART" id="SM00448">
    <property type="entry name" value="REC"/>
    <property type="match status" value="1"/>
</dbReference>
<protein>
    <submittedName>
        <fullName evidence="4">Response regulator</fullName>
    </submittedName>
</protein>
<dbReference type="Proteomes" id="UP000612893">
    <property type="component" value="Unassembled WGS sequence"/>
</dbReference>
<gene>
    <name evidence="4" type="ORF">JF922_21705</name>
</gene>
<evidence type="ECO:0000259" key="3">
    <source>
        <dbReference type="PROSITE" id="PS50110"/>
    </source>
</evidence>